<accession>A0A6M3IJL7</accession>
<organism evidence="1">
    <name type="scientific">viral metagenome</name>
    <dbReference type="NCBI Taxonomy" id="1070528"/>
    <lineage>
        <taxon>unclassified sequences</taxon>
        <taxon>metagenomes</taxon>
        <taxon>organismal metagenomes</taxon>
    </lineage>
</organism>
<reference evidence="1" key="1">
    <citation type="submission" date="2020-03" db="EMBL/GenBank/DDBJ databases">
        <title>The deep terrestrial virosphere.</title>
        <authorList>
            <person name="Holmfeldt K."/>
            <person name="Nilsson E."/>
            <person name="Simone D."/>
            <person name="Lopez-Fernandez M."/>
            <person name="Wu X."/>
            <person name="de Brujin I."/>
            <person name="Lundin D."/>
            <person name="Andersson A."/>
            <person name="Bertilsson S."/>
            <person name="Dopson M."/>
        </authorList>
    </citation>
    <scope>NUCLEOTIDE SEQUENCE</scope>
    <source>
        <strain evidence="1">MM415B01679</strain>
    </source>
</reference>
<dbReference type="AlphaFoldDB" id="A0A6M3IJL7"/>
<protein>
    <submittedName>
        <fullName evidence="1">Uncharacterized protein</fullName>
    </submittedName>
</protein>
<gene>
    <name evidence="1" type="ORF">MM415B01679_0007</name>
</gene>
<sequence length="238" mass="26601">MKKIAFGIALVVLLYSAIVFAGSNATSGLTAQTFIDRVRYDLNAEATTDTFFSNTILLQWIDEALKIIASTTRCMESSETVTLTSNTISYSISTGHYDISHVIYDSGVTDSSTRFSILLRTIPGIPIPEQQKRPKFWWEWESKLNVFPVPNSEISGTTVIAYLVSTPTSISAASDSITTPAYFDAAILYYVKAKGYFRERSDDKGVKYLEMFNSLLNDYKNRLLYREVPQSVSQEGAK</sequence>
<evidence type="ECO:0000313" key="1">
    <source>
        <dbReference type="EMBL" id="QJA57257.1"/>
    </source>
</evidence>
<name>A0A6M3IJL7_9ZZZZ</name>
<proteinExistence type="predicted"/>
<dbReference type="EMBL" id="MT141263">
    <property type="protein sequence ID" value="QJA57257.1"/>
    <property type="molecule type" value="Genomic_DNA"/>
</dbReference>
<dbReference type="Pfam" id="PF24175">
    <property type="entry name" value="SU10_adaptor"/>
    <property type="match status" value="1"/>
</dbReference>
<dbReference type="InterPro" id="IPR056209">
    <property type="entry name" value="SU10_adaptor"/>
</dbReference>